<dbReference type="HOGENOM" id="CLU_2474304_0_0_6"/>
<accession>F3CA38</accession>
<gene>
    <name evidence="1" type="ORF">Pgy4_23913</name>
</gene>
<sequence length="88" mass="9312">SGFEQLVKSAAGALPFLAGSVQRLTYSDGRLQLQLLPDNAQPAVDDTLQRSLAQVGLPASRDHLTWTLSQMSDQAADASASTPESDVE</sequence>
<dbReference type="PATRIC" id="fig|875330.6.peg.4059"/>
<comment type="caution">
    <text evidence="1">The sequence shown here is derived from an EMBL/GenBank/DDBJ whole genome shotgun (WGS) entry which is preliminary data.</text>
</comment>
<proteinExistence type="predicted"/>
<evidence type="ECO:0000313" key="1">
    <source>
        <dbReference type="EMBL" id="EGH16130.1"/>
    </source>
</evidence>
<reference evidence="1 2" key="1">
    <citation type="journal article" date="2011" name="PLoS Pathog.">
        <title>Dynamic evolution of pathogenicity revealed by sequencing and comparative genomics of 19 Pseudomonas syringae isolates.</title>
        <authorList>
            <person name="Baltrus D.A."/>
            <person name="Nishimura M.T."/>
            <person name="Romanchuk A."/>
            <person name="Chang J.H."/>
            <person name="Mukhtar M.S."/>
            <person name="Cherkis K."/>
            <person name="Roach J."/>
            <person name="Grant S.R."/>
            <person name="Jones C.D."/>
            <person name="Dangl J.L."/>
        </authorList>
    </citation>
    <scope>NUCLEOTIDE SEQUENCE [LARGE SCALE GENOMIC DNA]</scope>
    <source>
        <strain evidence="2">race 4</strain>
    </source>
</reference>
<dbReference type="EMBL" id="ADWY01001157">
    <property type="protein sequence ID" value="EGH16130.1"/>
    <property type="molecule type" value="Genomic_DNA"/>
</dbReference>
<dbReference type="AlphaFoldDB" id="F3CA38"/>
<dbReference type="Proteomes" id="UP000005466">
    <property type="component" value="Unassembled WGS sequence"/>
</dbReference>
<dbReference type="BioCyc" id="PSYR875330:G11XH-4626-MONOMER"/>
<feature type="non-terminal residue" evidence="1">
    <location>
        <position position="1"/>
    </location>
</feature>
<evidence type="ECO:0000313" key="2">
    <source>
        <dbReference type="Proteomes" id="UP000005466"/>
    </source>
</evidence>
<organism evidence="1 2">
    <name type="scientific">Pseudomonas savastanoi pv. glycinea str. race 4</name>
    <dbReference type="NCBI Taxonomy" id="875330"/>
    <lineage>
        <taxon>Bacteria</taxon>
        <taxon>Pseudomonadati</taxon>
        <taxon>Pseudomonadota</taxon>
        <taxon>Gammaproteobacteria</taxon>
        <taxon>Pseudomonadales</taxon>
        <taxon>Pseudomonadaceae</taxon>
        <taxon>Pseudomonas</taxon>
    </lineage>
</organism>
<protein>
    <submittedName>
        <fullName evidence="1">General secretion pathway protein GspL</fullName>
    </submittedName>
</protein>
<name>F3CA38_PSESG</name>